<dbReference type="GO" id="GO:0005576">
    <property type="term" value="C:extracellular region"/>
    <property type="evidence" value="ECO:0007669"/>
    <property type="project" value="UniProtKB-SubCell"/>
</dbReference>
<dbReference type="Pfam" id="PF24517">
    <property type="entry name" value="CBM96"/>
    <property type="match status" value="1"/>
</dbReference>
<evidence type="ECO:0000256" key="4">
    <source>
        <dbReference type="SAM" id="SignalP"/>
    </source>
</evidence>
<evidence type="ECO:0000256" key="3">
    <source>
        <dbReference type="ARBA" id="ARBA00022729"/>
    </source>
</evidence>
<feature type="chain" id="PRO_5040849935" description="Carbohydrate-binding module family 96 domain-containing protein" evidence="4">
    <location>
        <begin position="24"/>
        <end position="192"/>
    </location>
</feature>
<feature type="domain" description="Carbohydrate-binding module family 96" evidence="5">
    <location>
        <begin position="59"/>
        <end position="189"/>
    </location>
</feature>
<comment type="subcellular location">
    <subcellularLocation>
        <location evidence="1">Secreted</location>
    </subcellularLocation>
</comment>
<dbReference type="EMBL" id="JANBUO010000769">
    <property type="protein sequence ID" value="KAJ2801706.1"/>
    <property type="molecule type" value="Genomic_DNA"/>
</dbReference>
<proteinExistence type="predicted"/>
<reference evidence="6" key="1">
    <citation type="submission" date="2022-07" db="EMBL/GenBank/DDBJ databases">
        <title>Phylogenomic reconstructions and comparative analyses of Kickxellomycotina fungi.</title>
        <authorList>
            <person name="Reynolds N.K."/>
            <person name="Stajich J.E."/>
            <person name="Barry K."/>
            <person name="Grigoriev I.V."/>
            <person name="Crous P."/>
            <person name="Smith M.E."/>
        </authorList>
    </citation>
    <scope>NUCLEOTIDE SEQUENCE</scope>
    <source>
        <strain evidence="6">NRRL 1565</strain>
    </source>
</reference>
<organism evidence="6 7">
    <name type="scientific">Coemansia guatemalensis</name>
    <dbReference type="NCBI Taxonomy" id="2761395"/>
    <lineage>
        <taxon>Eukaryota</taxon>
        <taxon>Fungi</taxon>
        <taxon>Fungi incertae sedis</taxon>
        <taxon>Zoopagomycota</taxon>
        <taxon>Kickxellomycotina</taxon>
        <taxon>Kickxellomycetes</taxon>
        <taxon>Kickxellales</taxon>
        <taxon>Kickxellaceae</taxon>
        <taxon>Coemansia</taxon>
    </lineage>
</organism>
<evidence type="ECO:0000259" key="5">
    <source>
        <dbReference type="Pfam" id="PF24517"/>
    </source>
</evidence>
<dbReference type="Proteomes" id="UP001140094">
    <property type="component" value="Unassembled WGS sequence"/>
</dbReference>
<keyword evidence="2" id="KW-0964">Secreted</keyword>
<evidence type="ECO:0000256" key="1">
    <source>
        <dbReference type="ARBA" id="ARBA00004613"/>
    </source>
</evidence>
<accession>A0A9W8HTH1</accession>
<keyword evidence="7" id="KW-1185">Reference proteome</keyword>
<dbReference type="AlphaFoldDB" id="A0A9W8HTH1"/>
<evidence type="ECO:0000256" key="2">
    <source>
        <dbReference type="ARBA" id="ARBA00022525"/>
    </source>
</evidence>
<evidence type="ECO:0000313" key="6">
    <source>
        <dbReference type="EMBL" id="KAJ2801706.1"/>
    </source>
</evidence>
<dbReference type="OrthoDB" id="5555675at2759"/>
<feature type="signal peptide" evidence="4">
    <location>
        <begin position="1"/>
        <end position="23"/>
    </location>
</feature>
<gene>
    <name evidence="6" type="ORF">H4R20_003571</name>
</gene>
<protein>
    <recommendedName>
        <fullName evidence="5">Carbohydrate-binding module family 96 domain-containing protein</fullName>
    </recommendedName>
</protein>
<comment type="caution">
    <text evidence="6">The sequence shown here is derived from an EMBL/GenBank/DDBJ whole genome shotgun (WGS) entry which is preliminary data.</text>
</comment>
<evidence type="ECO:0000313" key="7">
    <source>
        <dbReference type="Proteomes" id="UP001140094"/>
    </source>
</evidence>
<name>A0A9W8HTH1_9FUNG</name>
<sequence length="192" mass="20120">MQLSRIVIALVAVIVGMITVAESRNIATPAVKDSTILRSTTSCPQCPESNCYKCTLGHNNTLVASSGGLAFLQSLVGFEMPVAGTEVESCTVQIPAFLTHQYPLTVIISSAAASAWDEDTVDGSNAPAAGNIITSVDVPAYNNLAAVDISPACKAAVNGEFSIYFSAGSNRYEFWSKDSGNPAILHITTNDD</sequence>
<dbReference type="InterPro" id="IPR055372">
    <property type="entry name" value="CBM96"/>
</dbReference>
<keyword evidence="3 4" id="KW-0732">Signal</keyword>